<proteinExistence type="predicted"/>
<name>A0A382VVZ9_9ZZZZ</name>
<feature type="transmembrane region" description="Helical" evidence="5">
    <location>
        <begin position="48"/>
        <end position="69"/>
    </location>
</feature>
<evidence type="ECO:0000256" key="5">
    <source>
        <dbReference type="SAM" id="Phobius"/>
    </source>
</evidence>
<feature type="transmembrane region" description="Helical" evidence="5">
    <location>
        <begin position="81"/>
        <end position="98"/>
    </location>
</feature>
<feature type="domain" description="Methylamine utilisation protein MauE" evidence="6">
    <location>
        <begin position="1"/>
        <end position="128"/>
    </location>
</feature>
<keyword evidence="2 5" id="KW-0812">Transmembrane</keyword>
<comment type="subcellular location">
    <subcellularLocation>
        <location evidence="1">Membrane</location>
        <topology evidence="1">Multi-pass membrane protein</topology>
    </subcellularLocation>
</comment>
<protein>
    <recommendedName>
        <fullName evidence="6">Methylamine utilisation protein MauE domain-containing protein</fullName>
    </recommendedName>
</protein>
<keyword evidence="4 5" id="KW-0472">Membrane</keyword>
<dbReference type="GO" id="GO:0016020">
    <property type="term" value="C:membrane"/>
    <property type="evidence" value="ECO:0007669"/>
    <property type="project" value="UniProtKB-SubCell"/>
</dbReference>
<evidence type="ECO:0000256" key="3">
    <source>
        <dbReference type="ARBA" id="ARBA00022989"/>
    </source>
</evidence>
<reference evidence="7" key="1">
    <citation type="submission" date="2018-05" db="EMBL/GenBank/DDBJ databases">
        <authorList>
            <person name="Lanie J.A."/>
            <person name="Ng W.-L."/>
            <person name="Kazmierczak K.M."/>
            <person name="Andrzejewski T.M."/>
            <person name="Davidsen T.M."/>
            <person name="Wayne K.J."/>
            <person name="Tettelin H."/>
            <person name="Glass J.I."/>
            <person name="Rusch D."/>
            <person name="Podicherti R."/>
            <person name="Tsui H.-C.T."/>
            <person name="Winkler M.E."/>
        </authorList>
    </citation>
    <scope>NUCLEOTIDE SEQUENCE</scope>
</reference>
<dbReference type="AlphaFoldDB" id="A0A382VVZ9"/>
<evidence type="ECO:0000259" key="6">
    <source>
        <dbReference type="Pfam" id="PF07291"/>
    </source>
</evidence>
<gene>
    <name evidence="7" type="ORF">METZ01_LOCUS403630</name>
</gene>
<feature type="non-terminal residue" evidence="7">
    <location>
        <position position="130"/>
    </location>
</feature>
<dbReference type="EMBL" id="UINC01155111">
    <property type="protein sequence ID" value="SVD50776.1"/>
    <property type="molecule type" value="Genomic_DNA"/>
</dbReference>
<evidence type="ECO:0000313" key="7">
    <source>
        <dbReference type="EMBL" id="SVD50776.1"/>
    </source>
</evidence>
<dbReference type="GO" id="GO:0030416">
    <property type="term" value="P:methylamine metabolic process"/>
    <property type="evidence" value="ECO:0007669"/>
    <property type="project" value="InterPro"/>
</dbReference>
<evidence type="ECO:0000256" key="4">
    <source>
        <dbReference type="ARBA" id="ARBA00023136"/>
    </source>
</evidence>
<accession>A0A382VVZ9</accession>
<keyword evidence="3 5" id="KW-1133">Transmembrane helix</keyword>
<dbReference type="InterPro" id="IPR009908">
    <property type="entry name" value="Methylamine_util_MauE"/>
</dbReference>
<sequence>MRILLFSSRFLVGILFIISGLIKANDTIGFSYKLEEYFEVFGMEWLTDFSLLIAASICIFEILLGAMLLIGSRIKFTSWSLLLMIVFFAFLTFFSAYFNKVTDCGCFGDALKITPWQSFFKDVVLLFFIL</sequence>
<evidence type="ECO:0000256" key="2">
    <source>
        <dbReference type="ARBA" id="ARBA00022692"/>
    </source>
</evidence>
<dbReference type="Pfam" id="PF07291">
    <property type="entry name" value="MauE"/>
    <property type="match status" value="1"/>
</dbReference>
<organism evidence="7">
    <name type="scientific">marine metagenome</name>
    <dbReference type="NCBI Taxonomy" id="408172"/>
    <lineage>
        <taxon>unclassified sequences</taxon>
        <taxon>metagenomes</taxon>
        <taxon>ecological metagenomes</taxon>
    </lineage>
</organism>
<evidence type="ECO:0000256" key="1">
    <source>
        <dbReference type="ARBA" id="ARBA00004141"/>
    </source>
</evidence>